<evidence type="ECO:0000313" key="1">
    <source>
        <dbReference type="EMBL" id="TRW48937.1"/>
    </source>
</evidence>
<organism evidence="1 2">
    <name type="scientific">Aliidiomarina halalkaliphila</name>
    <dbReference type="NCBI Taxonomy" id="2593535"/>
    <lineage>
        <taxon>Bacteria</taxon>
        <taxon>Pseudomonadati</taxon>
        <taxon>Pseudomonadota</taxon>
        <taxon>Gammaproteobacteria</taxon>
        <taxon>Alteromonadales</taxon>
        <taxon>Idiomarinaceae</taxon>
        <taxon>Aliidiomarina</taxon>
    </lineage>
</organism>
<name>A0A552X1N3_9GAMM</name>
<dbReference type="OrthoDB" id="9789573at2"/>
<evidence type="ECO:0000313" key="2">
    <source>
        <dbReference type="Proteomes" id="UP000320359"/>
    </source>
</evidence>
<dbReference type="RefSeq" id="WP_143235922.1">
    <property type="nucleotide sequence ID" value="NZ_VJWL01000002.1"/>
</dbReference>
<dbReference type="AlphaFoldDB" id="A0A552X1N3"/>
<dbReference type="SUPFAM" id="SSF82784">
    <property type="entry name" value="OsmC-like"/>
    <property type="match status" value="1"/>
</dbReference>
<dbReference type="InterPro" id="IPR015946">
    <property type="entry name" value="KH_dom-like_a/b"/>
</dbReference>
<reference evidence="1 2" key="1">
    <citation type="submission" date="2019-07" db="EMBL/GenBank/DDBJ databases">
        <authorList>
            <person name="Yang M."/>
            <person name="Zhao D."/>
            <person name="Xiang H."/>
        </authorList>
    </citation>
    <scope>NUCLEOTIDE SEQUENCE [LARGE SCALE GENOMIC DNA]</scope>
    <source>
        <strain evidence="1 2">IM1326</strain>
    </source>
</reference>
<dbReference type="PANTHER" id="PTHR39624">
    <property type="entry name" value="PROTEIN INVOLVED IN RIMO-MEDIATED BETA-METHYLTHIOLATION OF RIBOSOMAL PROTEIN S12 YCAO"/>
    <property type="match status" value="1"/>
</dbReference>
<gene>
    <name evidence="1" type="ORF">FM042_08115</name>
</gene>
<accession>A0A552X1N3</accession>
<dbReference type="EMBL" id="VJWL01000002">
    <property type="protein sequence ID" value="TRW48937.1"/>
    <property type="molecule type" value="Genomic_DNA"/>
</dbReference>
<dbReference type="InterPro" id="IPR003718">
    <property type="entry name" value="OsmC/Ohr_fam"/>
</dbReference>
<proteinExistence type="predicted"/>
<dbReference type="Pfam" id="PF02566">
    <property type="entry name" value="OsmC"/>
    <property type="match status" value="1"/>
</dbReference>
<comment type="caution">
    <text evidence="1">The sequence shown here is derived from an EMBL/GenBank/DDBJ whole genome shotgun (WGS) entry which is preliminary data.</text>
</comment>
<keyword evidence="2" id="KW-1185">Reference proteome</keyword>
<sequence length="139" mass="15657">MSHEVKLGCVRVEEKMAPFTNQVTTYNHRWLADEPEQLGGADEGPAPMEMVLAGLGACTSMTLRMYAKRKEWPLERVVVELEHTKGEHGAEYLSRVITLEGDLSEEQRVRLLEIANKCPVHKTLTNPNLEIPTSLKDES</sequence>
<protein>
    <submittedName>
        <fullName evidence="1">OsmC family protein</fullName>
    </submittedName>
</protein>
<dbReference type="PANTHER" id="PTHR39624:SF2">
    <property type="entry name" value="OSMC-LIKE PROTEIN"/>
    <property type="match status" value="1"/>
</dbReference>
<dbReference type="InterPro" id="IPR036102">
    <property type="entry name" value="OsmC/Ohrsf"/>
</dbReference>
<dbReference type="Proteomes" id="UP000320359">
    <property type="component" value="Unassembled WGS sequence"/>
</dbReference>
<dbReference type="Gene3D" id="3.30.300.20">
    <property type="match status" value="1"/>
</dbReference>